<evidence type="ECO:0000256" key="10">
    <source>
        <dbReference type="ARBA" id="ARBA00023225"/>
    </source>
</evidence>
<evidence type="ECO:0000313" key="12">
    <source>
        <dbReference type="EMBL" id="ODN42692.1"/>
    </source>
</evidence>
<dbReference type="InterPro" id="IPR053716">
    <property type="entry name" value="Flag_assembly_chemotaxis_eff"/>
</dbReference>
<evidence type="ECO:0000256" key="3">
    <source>
        <dbReference type="ARBA" id="ARBA00020392"/>
    </source>
</evidence>
<gene>
    <name evidence="12" type="ORF">BGC07_06860</name>
</gene>
<evidence type="ECO:0000256" key="5">
    <source>
        <dbReference type="ARBA" id="ARBA00022475"/>
    </source>
</evidence>
<evidence type="ECO:0000256" key="11">
    <source>
        <dbReference type="SAM" id="MobiDB-lite"/>
    </source>
</evidence>
<comment type="subcellular location">
    <subcellularLocation>
        <location evidence="1">Cell membrane</location>
        <topology evidence="1">Peripheral membrane protein</topology>
        <orientation evidence="1">Cytoplasmic side</orientation>
    </subcellularLocation>
</comment>
<comment type="similarity">
    <text evidence="2">Belongs to the FliJ family.</text>
</comment>
<keyword evidence="5" id="KW-1003">Cell membrane</keyword>
<dbReference type="NCBIfam" id="TIGR02473">
    <property type="entry name" value="flagell_FliJ"/>
    <property type="match status" value="1"/>
</dbReference>
<keyword evidence="4" id="KW-0813">Transport</keyword>
<keyword evidence="9" id="KW-0472">Membrane</keyword>
<dbReference type="InterPro" id="IPR012823">
    <property type="entry name" value="Flagell_FliJ"/>
</dbReference>
<organism evidence="12 13">
    <name type="scientific">Piscirickettsia litoralis</name>
    <dbReference type="NCBI Taxonomy" id="1891921"/>
    <lineage>
        <taxon>Bacteria</taxon>
        <taxon>Pseudomonadati</taxon>
        <taxon>Pseudomonadota</taxon>
        <taxon>Gammaproteobacteria</taxon>
        <taxon>Thiotrichales</taxon>
        <taxon>Piscirickettsiaceae</taxon>
        <taxon>Piscirickettsia</taxon>
    </lineage>
</organism>
<keyword evidence="13" id="KW-1185">Reference proteome</keyword>
<keyword evidence="8" id="KW-0653">Protein transport</keyword>
<keyword evidence="7" id="KW-1005">Bacterial flagellum biogenesis</keyword>
<keyword evidence="12" id="KW-0966">Cell projection</keyword>
<evidence type="ECO:0000256" key="2">
    <source>
        <dbReference type="ARBA" id="ARBA00010004"/>
    </source>
</evidence>
<keyword evidence="12" id="KW-0969">Cilium</keyword>
<feature type="region of interest" description="Disordered" evidence="11">
    <location>
        <begin position="121"/>
        <end position="144"/>
    </location>
</feature>
<keyword evidence="10" id="KW-1006">Bacterial flagellum protein export</keyword>
<dbReference type="Proteomes" id="UP000094329">
    <property type="component" value="Unassembled WGS sequence"/>
</dbReference>
<dbReference type="PANTHER" id="PTHR38786:SF1">
    <property type="entry name" value="FLAGELLAR FLIJ PROTEIN"/>
    <property type="match status" value="1"/>
</dbReference>
<protein>
    <recommendedName>
        <fullName evidence="3">Flagellar FliJ protein</fullName>
    </recommendedName>
</protein>
<keyword evidence="12" id="KW-0282">Flagellum</keyword>
<accession>A0ABX3A1E7</accession>
<name>A0ABX3A1E7_9GAMM</name>
<dbReference type="Pfam" id="PF02050">
    <property type="entry name" value="FliJ"/>
    <property type="match status" value="1"/>
</dbReference>
<comment type="caution">
    <text evidence="12">The sequence shown here is derived from an EMBL/GenBank/DDBJ whole genome shotgun (WGS) entry which is preliminary data.</text>
</comment>
<evidence type="ECO:0000256" key="1">
    <source>
        <dbReference type="ARBA" id="ARBA00004413"/>
    </source>
</evidence>
<dbReference type="RefSeq" id="WP_069312489.1">
    <property type="nucleotide sequence ID" value="NZ_MDTU01000001.1"/>
</dbReference>
<evidence type="ECO:0000256" key="9">
    <source>
        <dbReference type="ARBA" id="ARBA00023136"/>
    </source>
</evidence>
<evidence type="ECO:0000256" key="7">
    <source>
        <dbReference type="ARBA" id="ARBA00022795"/>
    </source>
</evidence>
<dbReference type="PANTHER" id="PTHR38786">
    <property type="entry name" value="FLAGELLAR FLIJ PROTEIN"/>
    <property type="match status" value="1"/>
</dbReference>
<keyword evidence="6" id="KW-0145">Chemotaxis</keyword>
<dbReference type="Gene3D" id="1.10.287.1700">
    <property type="match status" value="1"/>
</dbReference>
<evidence type="ECO:0000256" key="8">
    <source>
        <dbReference type="ARBA" id="ARBA00022927"/>
    </source>
</evidence>
<dbReference type="InterPro" id="IPR052570">
    <property type="entry name" value="FliJ"/>
</dbReference>
<proteinExistence type="inferred from homology"/>
<reference evidence="12 13" key="1">
    <citation type="submission" date="2016-08" db="EMBL/GenBank/DDBJ databases">
        <title>Draft genome sequence of Candidatus Piscirickettsia litoralis, from seawater.</title>
        <authorList>
            <person name="Wan X."/>
            <person name="Lee A.J."/>
            <person name="Hou S."/>
            <person name="Donachie S.P."/>
        </authorList>
    </citation>
    <scope>NUCLEOTIDE SEQUENCE [LARGE SCALE GENOMIC DNA]</scope>
    <source>
        <strain evidence="12 13">Y2</strain>
    </source>
</reference>
<evidence type="ECO:0000256" key="4">
    <source>
        <dbReference type="ARBA" id="ARBA00022448"/>
    </source>
</evidence>
<evidence type="ECO:0000313" key="13">
    <source>
        <dbReference type="Proteomes" id="UP000094329"/>
    </source>
</evidence>
<dbReference type="EMBL" id="MDTU01000001">
    <property type="protein sequence ID" value="ODN42692.1"/>
    <property type="molecule type" value="Genomic_DNA"/>
</dbReference>
<evidence type="ECO:0000256" key="6">
    <source>
        <dbReference type="ARBA" id="ARBA00022500"/>
    </source>
</evidence>
<sequence>MKRSKRLLSIIKIAERAEQESAKRLAASRQTLNQYQQQLKMLDMYLDDYFQKLSKIKAQGQLLNHQTLKTYQDFILTIEQGIKRQNQLVSDAQTVIKQQEQQWREAHAKVESFKHLQQKFKNEEDRELDRQEQRMIDDYVSRPR</sequence>